<gene>
    <name evidence="1" type="ORF">A176_007194</name>
</gene>
<dbReference type="KEGG" id="mym:A176_007194"/>
<dbReference type="EMBL" id="CP012109">
    <property type="protein sequence ID" value="AKQ70282.1"/>
    <property type="molecule type" value="Genomic_DNA"/>
</dbReference>
<dbReference type="STRING" id="1297742.A176_007194"/>
<accession>A0A0H4XPI0</accession>
<sequence length="65" mass="7087">MEPDDQQEGHEHLTGSVEHLQAVALTWAALKLPLVRAVSWRAEVRHGPSRILGSAVRPTAMPQGP</sequence>
<dbReference type="PATRIC" id="fig|1297742.4.peg.7313"/>
<dbReference type="AlphaFoldDB" id="A0A0H4XPI0"/>
<name>A0A0H4XPI0_9BACT</name>
<reference evidence="1 2" key="1">
    <citation type="journal article" date="2016" name="PLoS ONE">
        <title>Complete Genome Sequence and Comparative Genomics of a Novel Myxobacterium Myxococcus hansupus.</title>
        <authorList>
            <person name="Sharma G."/>
            <person name="Narwani T."/>
            <person name="Subramanian S."/>
        </authorList>
    </citation>
    <scope>NUCLEOTIDE SEQUENCE [LARGE SCALE GENOMIC DNA]</scope>
    <source>
        <strain evidence="2">mixupus</strain>
    </source>
</reference>
<organism evidence="1 2">
    <name type="scientific">Pseudomyxococcus hansupus</name>
    <dbReference type="NCBI Taxonomy" id="1297742"/>
    <lineage>
        <taxon>Bacteria</taxon>
        <taxon>Pseudomonadati</taxon>
        <taxon>Myxococcota</taxon>
        <taxon>Myxococcia</taxon>
        <taxon>Myxococcales</taxon>
        <taxon>Cystobacterineae</taxon>
        <taxon>Myxococcaceae</taxon>
        <taxon>Pseudomyxococcus</taxon>
    </lineage>
</organism>
<protein>
    <submittedName>
        <fullName evidence="1">Uncharacterized protein</fullName>
    </submittedName>
</protein>
<evidence type="ECO:0000313" key="1">
    <source>
        <dbReference type="EMBL" id="AKQ70282.1"/>
    </source>
</evidence>
<proteinExistence type="predicted"/>
<evidence type="ECO:0000313" key="2">
    <source>
        <dbReference type="Proteomes" id="UP000009026"/>
    </source>
</evidence>
<keyword evidence="2" id="KW-1185">Reference proteome</keyword>
<dbReference type="Proteomes" id="UP000009026">
    <property type="component" value="Chromosome"/>
</dbReference>